<evidence type="ECO:0000313" key="1">
    <source>
        <dbReference type="EMBL" id="KNZ48900.1"/>
    </source>
</evidence>
<dbReference type="VEuPathDB" id="FungiDB:VP01_5339g2"/>
<comment type="caution">
    <text evidence="1">The sequence shown here is derived from an EMBL/GenBank/DDBJ whole genome shotgun (WGS) entry which is preliminary data.</text>
</comment>
<organism evidence="1 2">
    <name type="scientific">Puccinia sorghi</name>
    <dbReference type="NCBI Taxonomy" id="27349"/>
    <lineage>
        <taxon>Eukaryota</taxon>
        <taxon>Fungi</taxon>
        <taxon>Dikarya</taxon>
        <taxon>Basidiomycota</taxon>
        <taxon>Pucciniomycotina</taxon>
        <taxon>Pucciniomycetes</taxon>
        <taxon>Pucciniales</taxon>
        <taxon>Pucciniaceae</taxon>
        <taxon>Puccinia</taxon>
    </lineage>
</organism>
<reference evidence="1 2" key="1">
    <citation type="submission" date="2015-08" db="EMBL/GenBank/DDBJ databases">
        <title>Next Generation Sequencing and Analysis of the Genome of Puccinia sorghi L Schw, the Causal Agent of Maize Common Rust.</title>
        <authorList>
            <person name="Rochi L."/>
            <person name="Burguener G."/>
            <person name="Darino M."/>
            <person name="Turjanski A."/>
            <person name="Kreff E."/>
            <person name="Dieguez M.J."/>
            <person name="Sacco F."/>
        </authorList>
    </citation>
    <scope>NUCLEOTIDE SEQUENCE [LARGE SCALE GENOMIC DNA]</scope>
    <source>
        <strain evidence="1 2">RO10H11247</strain>
    </source>
</reference>
<dbReference type="OrthoDB" id="2509560at2759"/>
<keyword evidence="2" id="KW-1185">Reference proteome</keyword>
<dbReference type="AlphaFoldDB" id="A0A0L6UM47"/>
<sequence length="133" mass="13940">MQGSIASGAMSQSVASSYVNQLVSQLQPALNGINACGCFGAPTVAPVINSVFSQMNQVMQSFQSSFGGAFGGIVSQVHDLLVFAAFQQITPTFQSFIQQSQQSSSSSSFAQSINPFVNTMQPFIPSLGGLRGF</sequence>
<accession>A0A0L6UM47</accession>
<gene>
    <name evidence="1" type="ORF">VP01_5339g2</name>
</gene>
<dbReference type="Proteomes" id="UP000037035">
    <property type="component" value="Unassembled WGS sequence"/>
</dbReference>
<proteinExistence type="predicted"/>
<dbReference type="EMBL" id="LAVV01010541">
    <property type="protein sequence ID" value="KNZ48900.1"/>
    <property type="molecule type" value="Genomic_DNA"/>
</dbReference>
<name>A0A0L6UM47_9BASI</name>
<protein>
    <submittedName>
        <fullName evidence="1">Uncharacterized protein</fullName>
    </submittedName>
</protein>
<evidence type="ECO:0000313" key="2">
    <source>
        <dbReference type="Proteomes" id="UP000037035"/>
    </source>
</evidence>